<dbReference type="GO" id="GO:0000160">
    <property type="term" value="P:phosphorelay signal transduction system"/>
    <property type="evidence" value="ECO:0007669"/>
    <property type="project" value="InterPro"/>
</dbReference>
<dbReference type="PANTHER" id="PTHR45566">
    <property type="entry name" value="HTH-TYPE TRANSCRIPTIONAL REGULATOR YHJB-RELATED"/>
    <property type="match status" value="1"/>
</dbReference>
<accession>A0A1G9R451</accession>
<dbReference type="SUPFAM" id="SSF52172">
    <property type="entry name" value="CheY-like"/>
    <property type="match status" value="1"/>
</dbReference>
<dbReference type="GO" id="GO:0006355">
    <property type="term" value="P:regulation of DNA-templated transcription"/>
    <property type="evidence" value="ECO:0007669"/>
    <property type="project" value="InterPro"/>
</dbReference>
<reference evidence="6 7" key="1">
    <citation type="submission" date="2016-10" db="EMBL/GenBank/DDBJ databases">
        <authorList>
            <person name="de Groot N.N."/>
        </authorList>
    </citation>
    <scope>NUCLEOTIDE SEQUENCE [LARGE SCALE GENOMIC DNA]</scope>
    <source>
        <strain evidence="6 7">DSM 44149</strain>
    </source>
</reference>
<dbReference type="InterPro" id="IPR058245">
    <property type="entry name" value="NreC/VraR/RcsB-like_REC"/>
</dbReference>
<keyword evidence="7" id="KW-1185">Reference proteome</keyword>
<dbReference type="PROSITE" id="PS50110">
    <property type="entry name" value="RESPONSE_REGULATORY"/>
    <property type="match status" value="1"/>
</dbReference>
<feature type="modified residue" description="4-aspartylphosphate" evidence="3">
    <location>
        <position position="54"/>
    </location>
</feature>
<evidence type="ECO:0000259" key="4">
    <source>
        <dbReference type="PROSITE" id="PS50043"/>
    </source>
</evidence>
<keyword evidence="1 3" id="KW-0597">Phosphoprotein</keyword>
<dbReference type="Proteomes" id="UP000183376">
    <property type="component" value="Chromosome I"/>
</dbReference>
<dbReference type="EMBL" id="LT629701">
    <property type="protein sequence ID" value="SDM17901.1"/>
    <property type="molecule type" value="Genomic_DNA"/>
</dbReference>
<dbReference type="InterPro" id="IPR051015">
    <property type="entry name" value="EvgA-like"/>
</dbReference>
<dbReference type="PROSITE" id="PS00622">
    <property type="entry name" value="HTH_LUXR_1"/>
    <property type="match status" value="1"/>
</dbReference>
<proteinExistence type="predicted"/>
<keyword evidence="2 6" id="KW-0238">DNA-binding</keyword>
<name>A0A1G9R451_ALLAB</name>
<evidence type="ECO:0000256" key="2">
    <source>
        <dbReference type="ARBA" id="ARBA00023125"/>
    </source>
</evidence>
<dbReference type="SMART" id="SM00421">
    <property type="entry name" value="HTH_LUXR"/>
    <property type="match status" value="1"/>
</dbReference>
<dbReference type="SMART" id="SM00448">
    <property type="entry name" value="REC"/>
    <property type="match status" value="1"/>
</dbReference>
<dbReference type="Gene3D" id="3.40.50.2300">
    <property type="match status" value="1"/>
</dbReference>
<dbReference type="Gene3D" id="1.10.10.10">
    <property type="entry name" value="Winged helix-like DNA-binding domain superfamily/Winged helix DNA-binding domain"/>
    <property type="match status" value="1"/>
</dbReference>
<dbReference type="STRING" id="211114.SAMN04489726_0198"/>
<dbReference type="RefSeq" id="WP_162184833.1">
    <property type="nucleotide sequence ID" value="NZ_JOEF01000006.1"/>
</dbReference>
<dbReference type="AlphaFoldDB" id="A0A1G9R451"/>
<dbReference type="PROSITE" id="PS50043">
    <property type="entry name" value="HTH_LUXR_2"/>
    <property type="match status" value="1"/>
</dbReference>
<dbReference type="eggNOG" id="COG2197">
    <property type="taxonomic scope" value="Bacteria"/>
</dbReference>
<dbReference type="SUPFAM" id="SSF46894">
    <property type="entry name" value="C-terminal effector domain of the bipartite response regulators"/>
    <property type="match status" value="1"/>
</dbReference>
<evidence type="ECO:0000256" key="1">
    <source>
        <dbReference type="ARBA" id="ARBA00022553"/>
    </source>
</evidence>
<gene>
    <name evidence="6" type="ORF">SAMN04489726_0198</name>
</gene>
<dbReference type="CDD" id="cd06170">
    <property type="entry name" value="LuxR_C_like"/>
    <property type="match status" value="1"/>
</dbReference>
<dbReference type="Pfam" id="PF00072">
    <property type="entry name" value="Response_reg"/>
    <property type="match status" value="1"/>
</dbReference>
<dbReference type="GO" id="GO:0003677">
    <property type="term" value="F:DNA binding"/>
    <property type="evidence" value="ECO:0007669"/>
    <property type="project" value="UniProtKB-KW"/>
</dbReference>
<organism evidence="6 7">
    <name type="scientific">Allokutzneria albata</name>
    <name type="common">Kibdelosporangium albatum</name>
    <dbReference type="NCBI Taxonomy" id="211114"/>
    <lineage>
        <taxon>Bacteria</taxon>
        <taxon>Bacillati</taxon>
        <taxon>Actinomycetota</taxon>
        <taxon>Actinomycetes</taxon>
        <taxon>Pseudonocardiales</taxon>
        <taxon>Pseudonocardiaceae</taxon>
        <taxon>Allokutzneria</taxon>
    </lineage>
</organism>
<evidence type="ECO:0000313" key="7">
    <source>
        <dbReference type="Proteomes" id="UP000183376"/>
    </source>
</evidence>
<feature type="domain" description="HTH luxR-type" evidence="4">
    <location>
        <begin position="133"/>
        <end position="198"/>
    </location>
</feature>
<sequence length="202" mass="21178">MRLAVIDTEPTFAKGLEMLAAAPDAPIDLVASTDSASAAVRLVSEARPDVVVVDLGLAPPGALSAITAIRRRAPSLAVAATTAGEDRGLVTQALRAGANGVLPRSCQPDVLVQGLLALAHGWLLLPRQTALLPTAGTPRLNTAELRLWRFLAEDRSTTEIARTLSVSPRTVKRMTAALLRRLGVRSRTQAAALAGRDGLLDD</sequence>
<dbReference type="Pfam" id="PF00196">
    <property type="entry name" value="GerE"/>
    <property type="match status" value="1"/>
</dbReference>
<dbReference type="InterPro" id="IPR016032">
    <property type="entry name" value="Sig_transdc_resp-reg_C-effctor"/>
</dbReference>
<dbReference type="InterPro" id="IPR036388">
    <property type="entry name" value="WH-like_DNA-bd_sf"/>
</dbReference>
<evidence type="ECO:0000256" key="3">
    <source>
        <dbReference type="PROSITE-ProRule" id="PRU00169"/>
    </source>
</evidence>
<dbReference type="InterPro" id="IPR000792">
    <property type="entry name" value="Tscrpt_reg_LuxR_C"/>
</dbReference>
<dbReference type="InterPro" id="IPR011006">
    <property type="entry name" value="CheY-like_superfamily"/>
</dbReference>
<dbReference type="CDD" id="cd17535">
    <property type="entry name" value="REC_NarL-like"/>
    <property type="match status" value="1"/>
</dbReference>
<dbReference type="PANTHER" id="PTHR45566:SF2">
    <property type="entry name" value="NARL SUBFAMILY"/>
    <property type="match status" value="1"/>
</dbReference>
<evidence type="ECO:0000313" key="6">
    <source>
        <dbReference type="EMBL" id="SDM17901.1"/>
    </source>
</evidence>
<evidence type="ECO:0000259" key="5">
    <source>
        <dbReference type="PROSITE" id="PS50110"/>
    </source>
</evidence>
<dbReference type="InterPro" id="IPR001789">
    <property type="entry name" value="Sig_transdc_resp-reg_receiver"/>
</dbReference>
<feature type="domain" description="Response regulatory" evidence="5">
    <location>
        <begin position="2"/>
        <end position="119"/>
    </location>
</feature>
<protein>
    <submittedName>
        <fullName evidence="6">DNA-binding response regulator, NarL/FixJ family, contains REC and HTH domains</fullName>
    </submittedName>
</protein>